<name>A0A1M7PWY3_9PSED</name>
<dbReference type="PROSITE" id="PS51186">
    <property type="entry name" value="GNAT"/>
    <property type="match status" value="1"/>
</dbReference>
<evidence type="ECO:0000313" key="2">
    <source>
        <dbReference type="EMBL" id="SHN22202.1"/>
    </source>
</evidence>
<dbReference type="STRING" id="1190415.SAMN05216593_114136"/>
<evidence type="ECO:0000259" key="1">
    <source>
        <dbReference type="PROSITE" id="PS51186"/>
    </source>
</evidence>
<feature type="domain" description="N-acetyltransferase" evidence="1">
    <location>
        <begin position="9"/>
        <end position="167"/>
    </location>
</feature>
<gene>
    <name evidence="2" type="ORF">SAMN05216593_114136</name>
</gene>
<dbReference type="RefSeq" id="WP_073170305.1">
    <property type="nucleotide sequence ID" value="NZ_FRDA01000014.1"/>
</dbReference>
<dbReference type="GO" id="GO:0016747">
    <property type="term" value="F:acyltransferase activity, transferring groups other than amino-acyl groups"/>
    <property type="evidence" value="ECO:0007669"/>
    <property type="project" value="InterPro"/>
</dbReference>
<dbReference type="OrthoDB" id="9801656at2"/>
<accession>A0A1M7PWY3</accession>
<organism evidence="2 3">
    <name type="scientific">Pseudomonas asturiensis</name>
    <dbReference type="NCBI Taxonomy" id="1190415"/>
    <lineage>
        <taxon>Bacteria</taxon>
        <taxon>Pseudomonadati</taxon>
        <taxon>Pseudomonadota</taxon>
        <taxon>Gammaproteobacteria</taxon>
        <taxon>Pseudomonadales</taxon>
        <taxon>Pseudomonadaceae</taxon>
        <taxon>Pseudomonas</taxon>
    </lineage>
</organism>
<dbReference type="AlphaFoldDB" id="A0A1M7PWY3"/>
<keyword evidence="2" id="KW-0808">Transferase</keyword>
<proteinExistence type="predicted"/>
<dbReference type="InterPro" id="IPR016181">
    <property type="entry name" value="Acyl_CoA_acyltransferase"/>
</dbReference>
<dbReference type="InterPro" id="IPR000182">
    <property type="entry name" value="GNAT_dom"/>
</dbReference>
<dbReference type="SUPFAM" id="SSF55729">
    <property type="entry name" value="Acyl-CoA N-acyltransferases (Nat)"/>
    <property type="match status" value="1"/>
</dbReference>
<dbReference type="InterPro" id="IPR051531">
    <property type="entry name" value="N-acetyltransferase"/>
</dbReference>
<dbReference type="Pfam" id="PF13302">
    <property type="entry name" value="Acetyltransf_3"/>
    <property type="match status" value="1"/>
</dbReference>
<dbReference type="PANTHER" id="PTHR43792">
    <property type="entry name" value="GNAT FAMILY, PUTATIVE (AFU_ORTHOLOGUE AFUA_3G00765)-RELATED-RELATED"/>
    <property type="match status" value="1"/>
</dbReference>
<dbReference type="PANTHER" id="PTHR43792:SF1">
    <property type="entry name" value="N-ACETYLTRANSFERASE DOMAIN-CONTAINING PROTEIN"/>
    <property type="match status" value="1"/>
</dbReference>
<reference evidence="2 3" key="1">
    <citation type="submission" date="2016-11" db="EMBL/GenBank/DDBJ databases">
        <authorList>
            <person name="Jaros S."/>
            <person name="Januszkiewicz K."/>
            <person name="Wedrychowicz H."/>
        </authorList>
    </citation>
    <scope>NUCLEOTIDE SEQUENCE [LARGE SCALE GENOMIC DNA]</scope>
    <source>
        <strain evidence="2 3">LMG 26898</strain>
    </source>
</reference>
<sequence>MSTIRTERLMLRDFELADVPALAVILGDGQVMRYSVRGVLSERATGDFVRNCLHAYSADGYGPQALVESASGQLAGFCGLNAELVDGVMEVEIGYRLAPSFWGRGLASEAVQATLRQGFETLRLESVIGIVQPQNAASVKVLLKAGFSDYVHSQYHRLGVRIYRLDQAQWQARHC</sequence>
<dbReference type="EMBL" id="FRDA01000014">
    <property type="protein sequence ID" value="SHN22202.1"/>
    <property type="molecule type" value="Genomic_DNA"/>
</dbReference>
<protein>
    <submittedName>
        <fullName evidence="2">Protein N-acetyltransferase, RimJ/RimL family</fullName>
    </submittedName>
</protein>
<dbReference type="Proteomes" id="UP000183983">
    <property type="component" value="Unassembled WGS sequence"/>
</dbReference>
<dbReference type="Gene3D" id="3.40.630.30">
    <property type="match status" value="1"/>
</dbReference>
<evidence type="ECO:0000313" key="3">
    <source>
        <dbReference type="Proteomes" id="UP000183983"/>
    </source>
</evidence>